<dbReference type="InterPro" id="IPR027450">
    <property type="entry name" value="AlkB-like"/>
</dbReference>
<evidence type="ECO:0000313" key="3">
    <source>
        <dbReference type="Proteomes" id="UP000266841"/>
    </source>
</evidence>
<protein>
    <recommendedName>
        <fullName evidence="1">Fe2OG dioxygenase domain-containing protein</fullName>
    </recommendedName>
</protein>
<sequence length="311" mass="35384">ISSPLIARKKPESRQEAQSLVLDFEMSGKSSGKRAQAGLCGWLQLNQQTESTQRPRKKRANVDRKWENVSFGNAPMLIRRGCMAASERRTTKESLASLDDWDENVTIMMYGKEAKMRRRVCQFSQTGELRYSYSGLSVVAPKIPPVIRAIQVKVERTLREYVSNQVDKGKTKPGGTSSEKISEKMPVPDRFIQLLKTLDAEEDVFNYVLLNHYRTGVESMGYHSDDESSLDPACPIVSISLGATRSFDIRPKKMKQGDKQSRIARIPLRDGDMLVMFPPMQQHYEHSVPVEKRVLGDRINLTFRRVRQMSG</sequence>
<dbReference type="InterPro" id="IPR005123">
    <property type="entry name" value="Oxoglu/Fe-dep_dioxygenase_dom"/>
</dbReference>
<dbReference type="Gene3D" id="2.60.120.590">
    <property type="entry name" value="Alpha-ketoglutarate-dependent dioxygenase AlkB-like"/>
    <property type="match status" value="1"/>
</dbReference>
<dbReference type="eggNOG" id="ENOG502QW9E">
    <property type="taxonomic scope" value="Eukaryota"/>
</dbReference>
<feature type="non-terminal residue" evidence="2">
    <location>
        <position position="1"/>
    </location>
</feature>
<comment type="caution">
    <text evidence="2">The sequence shown here is derived from an EMBL/GenBank/DDBJ whole genome shotgun (WGS) entry which is preliminary data.</text>
</comment>
<gene>
    <name evidence="2" type="ORF">THAOC_01882</name>
</gene>
<evidence type="ECO:0000313" key="2">
    <source>
        <dbReference type="EMBL" id="EJK76361.1"/>
    </source>
</evidence>
<dbReference type="GO" id="GO:0006307">
    <property type="term" value="P:DNA alkylation repair"/>
    <property type="evidence" value="ECO:0007669"/>
    <property type="project" value="InterPro"/>
</dbReference>
<dbReference type="PANTHER" id="PTHR31212:SF4">
    <property type="entry name" value="ALPHA-KETOGLUTARATE-DEPENDENT DIOXYGENASE ALKB HOMOLOG 3"/>
    <property type="match status" value="1"/>
</dbReference>
<dbReference type="SUPFAM" id="SSF51197">
    <property type="entry name" value="Clavaminate synthase-like"/>
    <property type="match status" value="1"/>
</dbReference>
<dbReference type="InterPro" id="IPR032854">
    <property type="entry name" value="ALKBH3"/>
</dbReference>
<dbReference type="Proteomes" id="UP000266841">
    <property type="component" value="Unassembled WGS sequence"/>
</dbReference>
<name>K0TMM5_THAOC</name>
<evidence type="ECO:0000259" key="1">
    <source>
        <dbReference type="PROSITE" id="PS51471"/>
    </source>
</evidence>
<dbReference type="OrthoDB" id="40385at2759"/>
<dbReference type="Pfam" id="PF13532">
    <property type="entry name" value="2OG-FeII_Oxy_2"/>
    <property type="match status" value="1"/>
</dbReference>
<proteinExistence type="predicted"/>
<organism evidence="2 3">
    <name type="scientific">Thalassiosira oceanica</name>
    <name type="common">Marine diatom</name>
    <dbReference type="NCBI Taxonomy" id="159749"/>
    <lineage>
        <taxon>Eukaryota</taxon>
        <taxon>Sar</taxon>
        <taxon>Stramenopiles</taxon>
        <taxon>Ochrophyta</taxon>
        <taxon>Bacillariophyta</taxon>
        <taxon>Coscinodiscophyceae</taxon>
        <taxon>Thalassiosirophycidae</taxon>
        <taxon>Thalassiosirales</taxon>
        <taxon>Thalassiosiraceae</taxon>
        <taxon>Thalassiosira</taxon>
    </lineage>
</organism>
<reference evidence="2 3" key="1">
    <citation type="journal article" date="2012" name="Genome Biol.">
        <title>Genome and low-iron response of an oceanic diatom adapted to chronic iron limitation.</title>
        <authorList>
            <person name="Lommer M."/>
            <person name="Specht M."/>
            <person name="Roy A.S."/>
            <person name="Kraemer L."/>
            <person name="Andreson R."/>
            <person name="Gutowska M.A."/>
            <person name="Wolf J."/>
            <person name="Bergner S.V."/>
            <person name="Schilhabel M.B."/>
            <person name="Klostermeier U.C."/>
            <person name="Beiko R.G."/>
            <person name="Rosenstiel P."/>
            <person name="Hippler M."/>
            <person name="Laroche J."/>
        </authorList>
    </citation>
    <scope>NUCLEOTIDE SEQUENCE [LARGE SCALE GENOMIC DNA]</scope>
    <source>
        <strain evidence="2 3">CCMP1005</strain>
    </source>
</reference>
<feature type="domain" description="Fe2OG dioxygenase" evidence="1">
    <location>
        <begin position="204"/>
        <end position="307"/>
    </location>
</feature>
<dbReference type="AlphaFoldDB" id="K0TMM5"/>
<dbReference type="EMBL" id="AGNL01002259">
    <property type="protein sequence ID" value="EJK76361.1"/>
    <property type="molecule type" value="Genomic_DNA"/>
</dbReference>
<dbReference type="OMA" id="MRRRICQ"/>
<dbReference type="PANTHER" id="PTHR31212">
    <property type="entry name" value="ALPHA-KETOGLUTARATE-DEPENDENT DIOXYGENASE ALKB HOMOLOG 3"/>
    <property type="match status" value="1"/>
</dbReference>
<dbReference type="InterPro" id="IPR037151">
    <property type="entry name" value="AlkB-like_sf"/>
</dbReference>
<keyword evidence="3" id="KW-1185">Reference proteome</keyword>
<dbReference type="GO" id="GO:0051213">
    <property type="term" value="F:dioxygenase activity"/>
    <property type="evidence" value="ECO:0007669"/>
    <property type="project" value="InterPro"/>
</dbReference>
<dbReference type="PROSITE" id="PS51471">
    <property type="entry name" value="FE2OG_OXY"/>
    <property type="match status" value="1"/>
</dbReference>
<accession>K0TMM5</accession>